<protein>
    <recommendedName>
        <fullName evidence="10">tRNA dimethylallyltransferase</fullName>
        <ecNumber evidence="10">2.5.1.75</ecNumber>
    </recommendedName>
    <alternativeName>
        <fullName evidence="10">Dimethylallyl diphosphate:tRNA dimethylallyltransferase</fullName>
        <shortName evidence="10">DMAPP:tRNA dimethylallyltransferase</shortName>
        <shortName evidence="10">DMATase</shortName>
    </alternativeName>
    <alternativeName>
        <fullName evidence="10">Isopentenyl-diphosphate:tRNA isopentenyltransferase</fullName>
        <shortName evidence="10">IPP transferase</shortName>
        <shortName evidence="10">IPPT</shortName>
        <shortName evidence="10">IPTase</shortName>
    </alternativeName>
</protein>
<comment type="subunit">
    <text evidence="10">Monomer.</text>
</comment>
<evidence type="ECO:0000256" key="12">
    <source>
        <dbReference type="RuleBase" id="RU003784"/>
    </source>
</evidence>
<evidence type="ECO:0000256" key="11">
    <source>
        <dbReference type="RuleBase" id="RU003783"/>
    </source>
</evidence>
<dbReference type="Proteomes" id="UP000177230">
    <property type="component" value="Unassembled WGS sequence"/>
</dbReference>
<feature type="region of interest" description="Interaction with substrate tRNA" evidence="10">
    <location>
        <begin position="34"/>
        <end position="37"/>
    </location>
</feature>
<dbReference type="HAMAP" id="MF_00185">
    <property type="entry name" value="IPP_trans"/>
    <property type="match status" value="1"/>
</dbReference>
<proteinExistence type="inferred from homology"/>
<keyword evidence="8 10" id="KW-0460">Magnesium</keyword>
<evidence type="ECO:0000313" key="15">
    <source>
        <dbReference type="Proteomes" id="UP000177230"/>
    </source>
</evidence>
<dbReference type="Pfam" id="PF01715">
    <property type="entry name" value="IPPT"/>
    <property type="match status" value="1"/>
</dbReference>
<comment type="cofactor">
    <cofactor evidence="1 10">
        <name>Mg(2+)</name>
        <dbReference type="ChEBI" id="CHEBI:18420"/>
    </cofactor>
</comment>
<keyword evidence="7 10" id="KW-0067">ATP-binding</keyword>
<dbReference type="InterPro" id="IPR027417">
    <property type="entry name" value="P-loop_NTPase"/>
</dbReference>
<gene>
    <name evidence="10" type="primary">miaA</name>
    <name evidence="14" type="ORF">A2024_06470</name>
</gene>
<feature type="site" description="Interaction with substrate tRNA" evidence="10">
    <location>
        <position position="122"/>
    </location>
</feature>
<dbReference type="GO" id="GO:0005524">
    <property type="term" value="F:ATP binding"/>
    <property type="evidence" value="ECO:0007669"/>
    <property type="project" value="UniProtKB-UniRule"/>
</dbReference>
<keyword evidence="4 10" id="KW-0808">Transferase</keyword>
<keyword evidence="5 10" id="KW-0819">tRNA processing</keyword>
<dbReference type="GO" id="GO:0052381">
    <property type="term" value="F:tRNA dimethylallyltransferase activity"/>
    <property type="evidence" value="ECO:0007669"/>
    <property type="project" value="UniProtKB-UniRule"/>
</dbReference>
<feature type="binding site" evidence="10">
    <location>
        <begin position="11"/>
        <end position="16"/>
    </location>
    <ligand>
        <name>substrate</name>
    </ligand>
</feature>
<dbReference type="PANTHER" id="PTHR11088:SF60">
    <property type="entry name" value="TRNA DIMETHYLALLYLTRANSFERASE"/>
    <property type="match status" value="1"/>
</dbReference>
<feature type="binding site" evidence="10">
    <location>
        <begin position="9"/>
        <end position="16"/>
    </location>
    <ligand>
        <name>ATP</name>
        <dbReference type="ChEBI" id="CHEBI:30616"/>
    </ligand>
</feature>
<accession>A0A1F5RHX3</accession>
<comment type="function">
    <text evidence="2 10 12">Catalyzes the transfer of a dimethylallyl group onto the adenine at position 37 in tRNAs that read codons beginning with uridine, leading to the formation of N6-(dimethylallyl)adenosine (i(6)A).</text>
</comment>
<comment type="caution">
    <text evidence="10">Lacks conserved residue(s) required for the propagation of feature annotation.</text>
</comment>
<comment type="catalytic activity">
    <reaction evidence="9 10 11">
        <text>adenosine(37) in tRNA + dimethylallyl diphosphate = N(6)-dimethylallyladenosine(37) in tRNA + diphosphate</text>
        <dbReference type="Rhea" id="RHEA:26482"/>
        <dbReference type="Rhea" id="RHEA-COMP:10162"/>
        <dbReference type="Rhea" id="RHEA-COMP:10375"/>
        <dbReference type="ChEBI" id="CHEBI:33019"/>
        <dbReference type="ChEBI" id="CHEBI:57623"/>
        <dbReference type="ChEBI" id="CHEBI:74411"/>
        <dbReference type="ChEBI" id="CHEBI:74415"/>
        <dbReference type="EC" id="2.5.1.75"/>
    </reaction>
</comment>
<comment type="similarity">
    <text evidence="3 10 13">Belongs to the IPP transferase family.</text>
</comment>
<comment type="caution">
    <text evidence="14">The sequence shown here is derived from an EMBL/GenBank/DDBJ whole genome shotgun (WGS) entry which is preliminary data.</text>
</comment>
<organism evidence="14 15">
    <name type="scientific">Candidatus Edwardsbacteria bacterium GWF2_54_11</name>
    <dbReference type="NCBI Taxonomy" id="1817851"/>
    <lineage>
        <taxon>Bacteria</taxon>
        <taxon>Candidatus Edwardsiibacteriota</taxon>
    </lineage>
</organism>
<dbReference type="NCBIfam" id="TIGR00174">
    <property type="entry name" value="miaA"/>
    <property type="match status" value="1"/>
</dbReference>
<dbReference type="GO" id="GO:0006400">
    <property type="term" value="P:tRNA modification"/>
    <property type="evidence" value="ECO:0007669"/>
    <property type="project" value="TreeGrafter"/>
</dbReference>
<dbReference type="SUPFAM" id="SSF52540">
    <property type="entry name" value="P-loop containing nucleoside triphosphate hydrolases"/>
    <property type="match status" value="1"/>
</dbReference>
<evidence type="ECO:0000256" key="9">
    <source>
        <dbReference type="ARBA" id="ARBA00049563"/>
    </source>
</evidence>
<evidence type="ECO:0000256" key="3">
    <source>
        <dbReference type="ARBA" id="ARBA00005842"/>
    </source>
</evidence>
<dbReference type="AlphaFoldDB" id="A0A1F5RHX3"/>
<dbReference type="Gene3D" id="1.10.20.140">
    <property type="match status" value="1"/>
</dbReference>
<evidence type="ECO:0000256" key="10">
    <source>
        <dbReference type="HAMAP-Rule" id="MF_00185"/>
    </source>
</evidence>
<evidence type="ECO:0000256" key="5">
    <source>
        <dbReference type="ARBA" id="ARBA00022694"/>
    </source>
</evidence>
<evidence type="ECO:0000313" key="14">
    <source>
        <dbReference type="EMBL" id="OGF14147.1"/>
    </source>
</evidence>
<evidence type="ECO:0000256" key="1">
    <source>
        <dbReference type="ARBA" id="ARBA00001946"/>
    </source>
</evidence>
<reference evidence="14 15" key="1">
    <citation type="journal article" date="2016" name="Nat. Commun.">
        <title>Thousands of microbial genomes shed light on interconnected biogeochemical processes in an aquifer system.</title>
        <authorList>
            <person name="Anantharaman K."/>
            <person name="Brown C.T."/>
            <person name="Hug L.A."/>
            <person name="Sharon I."/>
            <person name="Castelle C.J."/>
            <person name="Probst A.J."/>
            <person name="Thomas B.C."/>
            <person name="Singh A."/>
            <person name="Wilkins M.J."/>
            <person name="Karaoz U."/>
            <person name="Brodie E.L."/>
            <person name="Williams K.H."/>
            <person name="Hubbard S.S."/>
            <person name="Banfield J.F."/>
        </authorList>
    </citation>
    <scope>NUCLEOTIDE SEQUENCE [LARGE SCALE GENOMIC DNA]</scope>
</reference>
<evidence type="ECO:0000256" key="4">
    <source>
        <dbReference type="ARBA" id="ARBA00022679"/>
    </source>
</evidence>
<evidence type="ECO:0000256" key="2">
    <source>
        <dbReference type="ARBA" id="ARBA00003213"/>
    </source>
</evidence>
<dbReference type="InterPro" id="IPR039657">
    <property type="entry name" value="Dimethylallyltransferase"/>
</dbReference>
<feature type="site" description="Interaction with substrate tRNA" evidence="10">
    <location>
        <position position="100"/>
    </location>
</feature>
<evidence type="ECO:0000256" key="6">
    <source>
        <dbReference type="ARBA" id="ARBA00022741"/>
    </source>
</evidence>
<dbReference type="FunFam" id="1.10.20.140:FF:000001">
    <property type="entry name" value="tRNA dimethylallyltransferase"/>
    <property type="match status" value="1"/>
</dbReference>
<sequence>MNPVMVIAGPTAVGKTPVALDLAEKIGAEIISADSRQVYKYLDIGTAKPSRSERQKIKHHLLDFLEPDEIYSAARFAADARAVMDRLDEQGKRYIIAGGSGLYLKALIEGLSQIPGADENIRRELDSLLAAKGKGALYEMLKELDPESAQKIKPHDAVRTIRAIEVFRLSGIKMSQWQRKERIRDKRHYRLVVLNRERDPLYRLIEIRVDRMVAQGLFEETARVLRMGYPPDSNSLNTVGYKEAIAFINGATDRNTAAGLIKQNTRRYAKRQLTWFRGMPQAEWLEVDKSGGLEKIAQELNR</sequence>
<evidence type="ECO:0000256" key="7">
    <source>
        <dbReference type="ARBA" id="ARBA00022840"/>
    </source>
</evidence>
<dbReference type="Gene3D" id="3.40.50.300">
    <property type="entry name" value="P-loop containing nucleotide triphosphate hydrolases"/>
    <property type="match status" value="1"/>
</dbReference>
<dbReference type="InterPro" id="IPR018022">
    <property type="entry name" value="IPT"/>
</dbReference>
<dbReference type="EMBL" id="MFFM01000008">
    <property type="protein sequence ID" value="OGF14147.1"/>
    <property type="molecule type" value="Genomic_DNA"/>
</dbReference>
<dbReference type="PANTHER" id="PTHR11088">
    <property type="entry name" value="TRNA DIMETHYLALLYLTRANSFERASE"/>
    <property type="match status" value="1"/>
</dbReference>
<dbReference type="EC" id="2.5.1.75" evidence="10"/>
<name>A0A1F5RHX3_9BACT</name>
<evidence type="ECO:0000256" key="13">
    <source>
        <dbReference type="RuleBase" id="RU003785"/>
    </source>
</evidence>
<evidence type="ECO:0000256" key="8">
    <source>
        <dbReference type="ARBA" id="ARBA00022842"/>
    </source>
</evidence>
<keyword evidence="6 10" id="KW-0547">Nucleotide-binding</keyword>